<protein>
    <submittedName>
        <fullName evidence="1">DUF2515 domain-containing protein</fullName>
    </submittedName>
</protein>
<dbReference type="EMBL" id="JAHQCS010000182">
    <property type="protein sequence ID" value="MBU9714639.1"/>
    <property type="molecule type" value="Genomic_DNA"/>
</dbReference>
<gene>
    <name evidence="1" type="ORF">KS419_23110</name>
</gene>
<evidence type="ECO:0000313" key="1">
    <source>
        <dbReference type="EMBL" id="MBU9714639.1"/>
    </source>
</evidence>
<comment type="caution">
    <text evidence="1">The sequence shown here is derived from an EMBL/GenBank/DDBJ whole genome shotgun (WGS) entry which is preliminary data.</text>
</comment>
<proteinExistence type="predicted"/>
<organism evidence="1 2">
    <name type="scientific">Evansella tamaricis</name>
    <dbReference type="NCBI Taxonomy" id="2069301"/>
    <lineage>
        <taxon>Bacteria</taxon>
        <taxon>Bacillati</taxon>
        <taxon>Bacillota</taxon>
        <taxon>Bacilli</taxon>
        <taxon>Bacillales</taxon>
        <taxon>Bacillaceae</taxon>
        <taxon>Evansella</taxon>
    </lineage>
</organism>
<dbReference type="Pfam" id="PF10720">
    <property type="entry name" value="DUF2515"/>
    <property type="match status" value="1"/>
</dbReference>
<sequence length="319" mass="38410">MYSHQLLIKSIKSHTEKRNMDNISRTDAYQSYFLKHNEISWAYLASMVSRNAGWSMSDLWSKPYSILLSKENRHHLFITYERANWLIFSDAYPQLLIYEKSKQDRKPLFDLLSNFHVSEWMINEWYHFWNTGNKVRLLHALIVNEQHLIQEPVIESPFFHKKVFHNTNYYIQEKLHFSVVLFPTDEGKIYGVSIKKFNDVHKRIELGKQLAWILLNSPVKEDIYHFFIECTFTGSRKDYQKEMRLEQTPMVRTVYPIVIHGDHERKDWSKKKRFSPEKLLKQRWQIPKNYEVTEWYRKKQSQVAVLAGLKGLISTKYNI</sequence>
<dbReference type="RefSeq" id="WP_217069366.1">
    <property type="nucleotide sequence ID" value="NZ_JAHQCS010000182.1"/>
</dbReference>
<accession>A0ABS6JN68</accession>
<reference evidence="1 2" key="1">
    <citation type="submission" date="2021-06" db="EMBL/GenBank/DDBJ databases">
        <title>Bacillus sp. RD4P76, an endophyte from a halophyte.</title>
        <authorList>
            <person name="Sun J.-Q."/>
        </authorList>
    </citation>
    <scope>NUCLEOTIDE SEQUENCE [LARGE SCALE GENOMIC DNA]</scope>
    <source>
        <strain evidence="1 2">CGMCC 1.15917</strain>
    </source>
</reference>
<dbReference type="InterPro" id="IPR019658">
    <property type="entry name" value="DUF2515"/>
</dbReference>
<evidence type="ECO:0000313" key="2">
    <source>
        <dbReference type="Proteomes" id="UP000784880"/>
    </source>
</evidence>
<keyword evidence="2" id="KW-1185">Reference proteome</keyword>
<dbReference type="Proteomes" id="UP000784880">
    <property type="component" value="Unassembled WGS sequence"/>
</dbReference>
<name>A0ABS6JN68_9BACI</name>